<feature type="compositionally biased region" description="Acidic residues" evidence="1">
    <location>
        <begin position="66"/>
        <end position="96"/>
    </location>
</feature>
<reference evidence="3" key="1">
    <citation type="journal article" date="2023" name="Commun. Biol.">
        <title>Genome analysis of Parmales, the sister group of diatoms, reveals the evolutionary specialization of diatoms from phago-mixotrophs to photoautotrophs.</title>
        <authorList>
            <person name="Ban H."/>
            <person name="Sato S."/>
            <person name="Yoshikawa S."/>
            <person name="Yamada K."/>
            <person name="Nakamura Y."/>
            <person name="Ichinomiya M."/>
            <person name="Sato N."/>
            <person name="Blanc-Mathieu R."/>
            <person name="Endo H."/>
            <person name="Kuwata A."/>
            <person name="Ogata H."/>
        </authorList>
    </citation>
    <scope>NUCLEOTIDE SEQUENCE [LARGE SCALE GENOMIC DNA]</scope>
    <source>
        <strain evidence="3">NIES 3699</strain>
    </source>
</reference>
<evidence type="ECO:0000313" key="2">
    <source>
        <dbReference type="EMBL" id="GMI14956.1"/>
    </source>
</evidence>
<name>A0A9W7FN08_9STRA</name>
<proteinExistence type="predicted"/>
<sequence>MVNGLPYDYDTDDEDDESCANDHLTSHLKQWVKRRSYKGKTCHFYPPDPALPASTQPIYTTRPEPNEDDSEDSDGAEDSDAEDSDAEDSDAEDSDAEENRYVWYGMDGHQLSEWSFECSINDASYPLSLFRRPGSDDHFDLVAPVEAFVDGFFDSMGRRFFEDILEGPGSLFPTISMSAIHSPSGFSTPLHDGPLLRSSDVKKETLTCYADDYDDETVEPGLYVTKHSDPTFFCEHNHKSFAIAYASFSTDRGLVVSI</sequence>
<feature type="region of interest" description="Disordered" evidence="1">
    <location>
        <begin position="1"/>
        <end position="23"/>
    </location>
</feature>
<dbReference type="AlphaFoldDB" id="A0A9W7FN08"/>
<dbReference type="EMBL" id="BRXX01000509">
    <property type="protein sequence ID" value="GMI14956.1"/>
    <property type="molecule type" value="Genomic_DNA"/>
</dbReference>
<gene>
    <name evidence="2" type="ORF">TrVE_jg10953</name>
</gene>
<feature type="compositionally biased region" description="Acidic residues" evidence="1">
    <location>
        <begin position="9"/>
        <end position="19"/>
    </location>
</feature>
<protein>
    <submittedName>
        <fullName evidence="2">Uncharacterized protein</fullName>
    </submittedName>
</protein>
<organism evidence="2 3">
    <name type="scientific">Triparma verrucosa</name>
    <dbReference type="NCBI Taxonomy" id="1606542"/>
    <lineage>
        <taxon>Eukaryota</taxon>
        <taxon>Sar</taxon>
        <taxon>Stramenopiles</taxon>
        <taxon>Ochrophyta</taxon>
        <taxon>Bolidophyceae</taxon>
        <taxon>Parmales</taxon>
        <taxon>Triparmaceae</taxon>
        <taxon>Triparma</taxon>
    </lineage>
</organism>
<accession>A0A9W7FN08</accession>
<dbReference type="Proteomes" id="UP001165160">
    <property type="component" value="Unassembled WGS sequence"/>
</dbReference>
<comment type="caution">
    <text evidence="2">The sequence shown here is derived from an EMBL/GenBank/DDBJ whole genome shotgun (WGS) entry which is preliminary data.</text>
</comment>
<evidence type="ECO:0000256" key="1">
    <source>
        <dbReference type="SAM" id="MobiDB-lite"/>
    </source>
</evidence>
<feature type="region of interest" description="Disordered" evidence="1">
    <location>
        <begin position="45"/>
        <end position="96"/>
    </location>
</feature>
<evidence type="ECO:0000313" key="3">
    <source>
        <dbReference type="Proteomes" id="UP001165160"/>
    </source>
</evidence>
<keyword evidence="3" id="KW-1185">Reference proteome</keyword>